<gene>
    <name evidence="12" type="ORF">LshimejAT787_0106440</name>
</gene>
<evidence type="ECO:0000256" key="5">
    <source>
        <dbReference type="ARBA" id="ARBA00023295"/>
    </source>
</evidence>
<reference evidence="12" key="1">
    <citation type="submission" date="2022-07" db="EMBL/GenBank/DDBJ databases">
        <title>The genome of Lyophyllum shimeji provides insight into the initial evolution of ectomycorrhizal fungal genome.</title>
        <authorList>
            <person name="Kobayashi Y."/>
            <person name="Shibata T."/>
            <person name="Hirakawa H."/>
            <person name="Shigenobu S."/>
            <person name="Nishiyama T."/>
            <person name="Yamada A."/>
            <person name="Hasebe M."/>
            <person name="Kawaguchi M."/>
        </authorList>
    </citation>
    <scope>NUCLEOTIDE SEQUENCE</scope>
    <source>
        <strain evidence="12">AT787</strain>
    </source>
</reference>
<dbReference type="GO" id="GO:0005975">
    <property type="term" value="P:carbohydrate metabolic process"/>
    <property type="evidence" value="ECO:0007669"/>
    <property type="project" value="InterPro"/>
</dbReference>
<comment type="catalytic activity">
    <reaction evidence="1">
        <text>Hydrolysis of terminal, non-reducing beta-D-mannose residues in beta-D-mannosides.</text>
        <dbReference type="EC" id="3.2.1.25"/>
    </reaction>
</comment>
<dbReference type="SUPFAM" id="SSF51445">
    <property type="entry name" value="(Trans)glycosidases"/>
    <property type="match status" value="1"/>
</dbReference>
<dbReference type="InterPro" id="IPR041447">
    <property type="entry name" value="Mannosidase_ig"/>
</dbReference>
<dbReference type="PANTHER" id="PTHR43730:SF1">
    <property type="entry name" value="BETA-MANNOSIDASE"/>
    <property type="match status" value="1"/>
</dbReference>
<evidence type="ECO:0000256" key="3">
    <source>
        <dbReference type="ARBA" id="ARBA00012754"/>
    </source>
</evidence>
<feature type="domain" description="Glycoside hydrolase family 2 immunoglobulin-like beta-sandwich" evidence="9">
    <location>
        <begin position="193"/>
        <end position="299"/>
    </location>
</feature>
<dbReference type="SUPFAM" id="SSF49303">
    <property type="entry name" value="beta-Galactosidase/glucuronidase domain"/>
    <property type="match status" value="2"/>
</dbReference>
<dbReference type="InterPro" id="IPR054593">
    <property type="entry name" value="Beta-mannosidase-like_N2"/>
</dbReference>
<evidence type="ECO:0000256" key="8">
    <source>
        <dbReference type="ARBA" id="ARBA00041614"/>
    </source>
</evidence>
<comment type="pathway">
    <text evidence="2">Glycan metabolism; N-glycan degradation.</text>
</comment>
<keyword evidence="5" id="KW-0326">Glycosidase</keyword>
<dbReference type="InterPro" id="IPR017853">
    <property type="entry name" value="GH"/>
</dbReference>
<dbReference type="AlphaFoldDB" id="A0A9P3UJU7"/>
<dbReference type="EMBL" id="BRPK01000001">
    <property type="protein sequence ID" value="GLB33760.1"/>
    <property type="molecule type" value="Genomic_DNA"/>
</dbReference>
<dbReference type="PANTHER" id="PTHR43730">
    <property type="entry name" value="BETA-MANNOSIDASE"/>
    <property type="match status" value="1"/>
</dbReference>
<protein>
    <recommendedName>
        <fullName evidence="7">Beta-mannosidase B</fullName>
        <ecNumber evidence="3">3.2.1.25</ecNumber>
    </recommendedName>
    <alternativeName>
        <fullName evidence="8">Mannanase B</fullName>
    </alternativeName>
</protein>
<dbReference type="Gene3D" id="2.60.120.260">
    <property type="entry name" value="Galactose-binding domain-like"/>
    <property type="match status" value="1"/>
</dbReference>
<dbReference type="InterPro" id="IPR013783">
    <property type="entry name" value="Ig-like_fold"/>
</dbReference>
<evidence type="ECO:0000256" key="2">
    <source>
        <dbReference type="ARBA" id="ARBA00004740"/>
    </source>
</evidence>
<proteinExistence type="inferred from homology"/>
<evidence type="ECO:0000259" key="9">
    <source>
        <dbReference type="Pfam" id="PF00703"/>
    </source>
</evidence>
<dbReference type="Gene3D" id="3.20.20.80">
    <property type="entry name" value="Glycosidases"/>
    <property type="match status" value="1"/>
</dbReference>
<accession>A0A9P3UJU7</accession>
<dbReference type="InterPro" id="IPR008979">
    <property type="entry name" value="Galactose-bd-like_sf"/>
</dbReference>
<evidence type="ECO:0000313" key="12">
    <source>
        <dbReference type="EMBL" id="GLB33760.1"/>
    </source>
</evidence>
<feature type="domain" description="Mannosidase Ig/CBM-like" evidence="10">
    <location>
        <begin position="692"/>
        <end position="784"/>
    </location>
</feature>
<evidence type="ECO:0000256" key="1">
    <source>
        <dbReference type="ARBA" id="ARBA00000829"/>
    </source>
</evidence>
<dbReference type="InterPro" id="IPR050887">
    <property type="entry name" value="Beta-mannosidase_GH2"/>
</dbReference>
<name>A0A9P3UJU7_LYOSH</name>
<evidence type="ECO:0000313" key="13">
    <source>
        <dbReference type="Proteomes" id="UP001063166"/>
    </source>
</evidence>
<comment type="similarity">
    <text evidence="6">Belongs to the glycosyl hydrolase 2 family. Beta-mannosidase B subfamily.</text>
</comment>
<evidence type="ECO:0000259" key="10">
    <source>
        <dbReference type="Pfam" id="PF17786"/>
    </source>
</evidence>
<dbReference type="Pfam" id="PF22666">
    <property type="entry name" value="Glyco_hydro_2_N2"/>
    <property type="match status" value="1"/>
</dbReference>
<evidence type="ECO:0000256" key="4">
    <source>
        <dbReference type="ARBA" id="ARBA00022801"/>
    </source>
</evidence>
<dbReference type="Proteomes" id="UP001063166">
    <property type="component" value="Unassembled WGS sequence"/>
</dbReference>
<keyword evidence="13" id="KW-1185">Reference proteome</keyword>
<dbReference type="Pfam" id="PF17786">
    <property type="entry name" value="Mannosidase_ig"/>
    <property type="match status" value="1"/>
</dbReference>
<keyword evidence="4 12" id="KW-0378">Hydrolase</keyword>
<dbReference type="InterPro" id="IPR006102">
    <property type="entry name" value="Ig-like_GH2"/>
</dbReference>
<dbReference type="EC" id="3.2.1.25" evidence="3"/>
<dbReference type="SUPFAM" id="SSF49785">
    <property type="entry name" value="Galactose-binding domain-like"/>
    <property type="match status" value="1"/>
</dbReference>
<dbReference type="OrthoDB" id="2866996at2759"/>
<dbReference type="Pfam" id="PF00703">
    <property type="entry name" value="Glyco_hydro_2"/>
    <property type="match status" value="1"/>
</dbReference>
<dbReference type="InterPro" id="IPR036156">
    <property type="entry name" value="Beta-gal/glucu_dom_sf"/>
</dbReference>
<feature type="domain" description="Beta-mannosidase-like galactose-binding" evidence="11">
    <location>
        <begin position="9"/>
        <end position="183"/>
    </location>
</feature>
<sequence>MRARLLQEWSFTQIGGGEGTNDGEWLQTSEFPTSVHVELLKLKKIPDPFVGLHEWDVQWVGESDWAFKTAFTVTEEELHCSHADLVFDGLDTFAKVDLNGLTILESSNQFVSYRVAAKEFLKLGANELVLNFESAFLKGRDIEKKHGRFAAFNGDSSRLHVRKAQYNYGWDWGPVLMTIGPWKPISLEFYENRIVELDVRSDISESLEVKLTGGITISEKSSGVVSFVLKAPDGSVVASNTSIPAGRGHATVAFDFAAGQLDLWYPVGYGRQPLYTVEVELVAENGQVLDTKTLRIAFRRARVVQEKLIDQEGLTFLFEINNVRIFCGGSNWIPADSFLTTVTPERYRAWLQLMVDGNQNMVRVWGGGIYEPDAFYDICDELGLLVWQDFMFGCGQYPAYDSFLESVKVEAEENVKRLRHHPSIVIFAGNNEDYQVAELLELDLNYNDETAESADTDDKSRYLKTNFPARYIYERTLPDIVKKYSDIYYHRGSPYSGHGKPTTDRTLGDLHQWNVWHGSQEPWHNWDILAGRFVSEFGMEGYPNIRTVDYWLGGNKSERFPQSRMNNNHNKADGFERRLELYLVENFKHSFEMESYVYYTQVMQAETLASAYRLWRRNWRGKGREYTAGALVWQINDCWPVTSWAIVDYFLRPKPAYFAVARELRPFTVGMTRKEHKTFADERSAAKFAIETKLEIWGTNSTVADKKVTLEVTSFELHSDWRDKWAKEVVLVQNSSTELFKGDLPGQPVRTKLSDLPKVIIVSARLIADGEVLARYSNWPEPFKFIQFPSTEELGLKATVGADGESVILSTNKPVKGIVLDVDGDEVKWSDQAIDLVPDDPQTVRAVGLKGREVTLRYLGDGNA</sequence>
<evidence type="ECO:0000259" key="11">
    <source>
        <dbReference type="Pfam" id="PF22666"/>
    </source>
</evidence>
<dbReference type="Gene3D" id="2.60.40.10">
    <property type="entry name" value="Immunoglobulins"/>
    <property type="match status" value="2"/>
</dbReference>
<dbReference type="GO" id="GO:0006516">
    <property type="term" value="P:glycoprotein catabolic process"/>
    <property type="evidence" value="ECO:0007669"/>
    <property type="project" value="TreeGrafter"/>
</dbReference>
<organism evidence="12 13">
    <name type="scientific">Lyophyllum shimeji</name>
    <name type="common">Hon-shimeji</name>
    <name type="synonym">Tricholoma shimeji</name>
    <dbReference type="NCBI Taxonomy" id="47721"/>
    <lineage>
        <taxon>Eukaryota</taxon>
        <taxon>Fungi</taxon>
        <taxon>Dikarya</taxon>
        <taxon>Basidiomycota</taxon>
        <taxon>Agaricomycotina</taxon>
        <taxon>Agaricomycetes</taxon>
        <taxon>Agaricomycetidae</taxon>
        <taxon>Agaricales</taxon>
        <taxon>Tricholomatineae</taxon>
        <taxon>Lyophyllaceae</taxon>
        <taxon>Lyophyllum</taxon>
    </lineage>
</organism>
<evidence type="ECO:0000256" key="7">
    <source>
        <dbReference type="ARBA" id="ARBA00041069"/>
    </source>
</evidence>
<dbReference type="FunFam" id="3.20.20.80:FF:000050">
    <property type="entry name" value="Beta-mannosidase B"/>
    <property type="match status" value="1"/>
</dbReference>
<comment type="caution">
    <text evidence="12">The sequence shown here is derived from an EMBL/GenBank/DDBJ whole genome shotgun (WGS) entry which is preliminary data.</text>
</comment>
<dbReference type="GO" id="GO:0004567">
    <property type="term" value="F:beta-mannosidase activity"/>
    <property type="evidence" value="ECO:0007669"/>
    <property type="project" value="UniProtKB-EC"/>
</dbReference>
<evidence type="ECO:0000256" key="6">
    <source>
        <dbReference type="ARBA" id="ARBA00038429"/>
    </source>
</evidence>